<dbReference type="InterPro" id="IPR002110">
    <property type="entry name" value="Ankyrin_rpt"/>
</dbReference>
<dbReference type="RefSeq" id="XP_032826816.1">
    <property type="nucleotide sequence ID" value="XM_032970925.1"/>
</dbReference>
<dbReference type="PANTHER" id="PTHR12447">
    <property type="entry name" value="ANKYRIN REPEAT DOMAIN-CONTAINING PROTEIN 13"/>
    <property type="match status" value="1"/>
</dbReference>
<comment type="function">
    <text evidence="7">Acts as a molecular chaperone for G protein-coupled receptors, regulating their biogenesis and exit from the ER.</text>
</comment>
<dbReference type="KEGG" id="pmrn:116951977"/>
<accession>A0AAJ7U1A6</accession>
<dbReference type="Proteomes" id="UP001318040">
    <property type="component" value="Chromosome 44"/>
</dbReference>
<reference evidence="12" key="1">
    <citation type="submission" date="2025-08" db="UniProtKB">
        <authorList>
            <consortium name="RefSeq"/>
        </authorList>
    </citation>
    <scope>IDENTIFICATION</scope>
    <source>
        <tissue evidence="12">Sperm</tissue>
    </source>
</reference>
<evidence type="ECO:0000259" key="10">
    <source>
        <dbReference type="Pfam" id="PF11904"/>
    </source>
</evidence>
<dbReference type="Pfam" id="PF12796">
    <property type="entry name" value="Ank_2"/>
    <property type="match status" value="1"/>
</dbReference>
<dbReference type="GO" id="GO:0005789">
    <property type="term" value="C:endoplasmic reticulum membrane"/>
    <property type="evidence" value="ECO:0007669"/>
    <property type="project" value="UniProtKB-SubCell"/>
</dbReference>
<dbReference type="PANTHER" id="PTHR12447:SF25">
    <property type="entry name" value="ANKYRIN REPEAT DOMAIN-CONTAINING PROTEIN 13C"/>
    <property type="match status" value="1"/>
</dbReference>
<evidence type="ECO:0000256" key="7">
    <source>
        <dbReference type="ARBA" id="ARBA00037107"/>
    </source>
</evidence>
<evidence type="ECO:0000256" key="2">
    <source>
        <dbReference type="ARBA" id="ARBA00022737"/>
    </source>
</evidence>
<keyword evidence="3" id="KW-0256">Endoplasmic reticulum</keyword>
<keyword evidence="4 8" id="KW-0040">ANK repeat</keyword>
<keyword evidence="5" id="KW-0472">Membrane</keyword>
<proteinExistence type="predicted"/>
<keyword evidence="11" id="KW-1185">Reference proteome</keyword>
<dbReference type="GeneID" id="116951977"/>
<keyword evidence="2" id="KW-0677">Repeat</keyword>
<evidence type="ECO:0000256" key="6">
    <source>
        <dbReference type="ARBA" id="ARBA00023186"/>
    </source>
</evidence>
<dbReference type="GO" id="GO:0005102">
    <property type="term" value="F:signaling receptor binding"/>
    <property type="evidence" value="ECO:0007669"/>
    <property type="project" value="TreeGrafter"/>
</dbReference>
<dbReference type="InterPro" id="IPR021832">
    <property type="entry name" value="ANKRD13"/>
</dbReference>
<feature type="repeat" description="ANK" evidence="8">
    <location>
        <begin position="162"/>
        <end position="194"/>
    </location>
</feature>
<keyword evidence="6" id="KW-0143">Chaperone</keyword>
<dbReference type="AlphaFoldDB" id="A0AAJ7U1A6"/>
<dbReference type="Pfam" id="PF11904">
    <property type="entry name" value="ANKRD13_C"/>
    <property type="match status" value="1"/>
</dbReference>
<dbReference type="PROSITE" id="PS50297">
    <property type="entry name" value="ANK_REP_REGION"/>
    <property type="match status" value="1"/>
</dbReference>
<evidence type="ECO:0000313" key="12">
    <source>
        <dbReference type="RefSeq" id="XP_032826816.1"/>
    </source>
</evidence>
<evidence type="ECO:0000256" key="5">
    <source>
        <dbReference type="ARBA" id="ARBA00023136"/>
    </source>
</evidence>
<dbReference type="SMART" id="SM00248">
    <property type="entry name" value="ANK"/>
    <property type="match status" value="3"/>
</dbReference>
<dbReference type="GO" id="GO:0006621">
    <property type="term" value="P:protein retention in ER lumen"/>
    <property type="evidence" value="ECO:0007669"/>
    <property type="project" value="TreeGrafter"/>
</dbReference>
<evidence type="ECO:0000313" key="11">
    <source>
        <dbReference type="Proteomes" id="UP001318040"/>
    </source>
</evidence>
<dbReference type="Gene3D" id="1.25.40.20">
    <property type="entry name" value="Ankyrin repeat-containing domain"/>
    <property type="match status" value="1"/>
</dbReference>
<dbReference type="PROSITE" id="PS50088">
    <property type="entry name" value="ANK_REPEAT"/>
    <property type="match status" value="1"/>
</dbReference>
<comment type="subcellular location">
    <subcellularLocation>
        <location evidence="1">Endoplasmic reticulum membrane</location>
    </subcellularLocation>
</comment>
<evidence type="ECO:0000256" key="8">
    <source>
        <dbReference type="PROSITE-ProRule" id="PRU00023"/>
    </source>
</evidence>
<feature type="region of interest" description="Disordered" evidence="9">
    <location>
        <begin position="412"/>
        <end position="434"/>
    </location>
</feature>
<evidence type="ECO:0000256" key="3">
    <source>
        <dbReference type="ARBA" id="ARBA00022824"/>
    </source>
</evidence>
<evidence type="ECO:0000256" key="1">
    <source>
        <dbReference type="ARBA" id="ARBA00004586"/>
    </source>
</evidence>
<name>A0AAJ7U1A6_PETMA</name>
<gene>
    <name evidence="12" type="primary">LOC116951977</name>
</gene>
<sequence length="561" mass="61519">MTHSPHCGPGPAIFRQHKPRLAVRRASPPSRFVRLQCLYIETGPGSMTGETLHLSGELRVPAGAALPCKDAVFPPPTPASPAIGGAAAIVAADDDDAGGGGNAAVVVASPRRSGGPSPWRSGGLPSSAGLHPLHHACFHGDARRALAVLAANPAALTQRDPHGNTALHVAVMLGNRDCTRVLLAHNAPVKSRNAQGWSPLAEAVSLGHRQTIASLVRKYKLQSRESAEIRRPRLLKAMQELGDFYLEVHWDFQSWVPLVSRMLPSDTCKVYKHGSNIRMDTTLIDFSDMKWQRGDLSILFGGETTSSQAFTVLDNSSRVYQRIQYKDAEVDTEEEVDALMSRDIVSITMSTKNISFHRAHSGWLFSKGKTERVGDFVGELFSISGLCLVSRKRREHLTESDVQRNKALLDSLRQGGAPPHPPALPSKRDSLAPPPSCTVQWEDYIAAEPGRPPVLARRPICKETKKHFRATVAMCPDFPVNLHLLLNVLEAVAPFKHFSKLRQFVEMRLPPGFPVKLDVPVFPTVSATVTFREFRAQDSFPPELFLVPHGYTEDPAHFPDL</sequence>
<organism evidence="11 12">
    <name type="scientific">Petromyzon marinus</name>
    <name type="common">Sea lamprey</name>
    <dbReference type="NCBI Taxonomy" id="7757"/>
    <lineage>
        <taxon>Eukaryota</taxon>
        <taxon>Metazoa</taxon>
        <taxon>Chordata</taxon>
        <taxon>Craniata</taxon>
        <taxon>Vertebrata</taxon>
        <taxon>Cyclostomata</taxon>
        <taxon>Hyperoartia</taxon>
        <taxon>Petromyzontiformes</taxon>
        <taxon>Petromyzontidae</taxon>
        <taxon>Petromyzon</taxon>
    </lineage>
</organism>
<dbReference type="InterPro" id="IPR036770">
    <property type="entry name" value="Ankyrin_rpt-contain_sf"/>
</dbReference>
<protein>
    <submittedName>
        <fullName evidence="12">Ankyrin repeat domain-containing protein 13C-like isoform X1</fullName>
    </submittedName>
</protein>
<dbReference type="SUPFAM" id="SSF48403">
    <property type="entry name" value="Ankyrin repeat"/>
    <property type="match status" value="1"/>
</dbReference>
<dbReference type="InterPro" id="IPR055285">
    <property type="entry name" value="ANKRD13_C"/>
</dbReference>
<feature type="domain" description="Ankyrin repeat" evidence="10">
    <location>
        <begin position="278"/>
        <end position="538"/>
    </location>
</feature>
<evidence type="ECO:0000256" key="4">
    <source>
        <dbReference type="ARBA" id="ARBA00023043"/>
    </source>
</evidence>
<evidence type="ECO:0000256" key="9">
    <source>
        <dbReference type="SAM" id="MobiDB-lite"/>
    </source>
</evidence>